<reference evidence="3" key="1">
    <citation type="submission" date="2012-12" db="EMBL/GenBank/DDBJ databases">
        <authorList>
            <person name="Hellsten U."/>
            <person name="Grimwood J."/>
            <person name="Chapman J.A."/>
            <person name="Shapiro H."/>
            <person name="Aerts A."/>
            <person name="Otillar R.P."/>
            <person name="Terry A.Y."/>
            <person name="Boore J.L."/>
            <person name="Simakov O."/>
            <person name="Marletaz F."/>
            <person name="Cho S.-J."/>
            <person name="Edsinger-Gonzales E."/>
            <person name="Havlak P."/>
            <person name="Kuo D.-H."/>
            <person name="Larsson T."/>
            <person name="Lv J."/>
            <person name="Arendt D."/>
            <person name="Savage R."/>
            <person name="Osoegawa K."/>
            <person name="de Jong P."/>
            <person name="Lindberg D.R."/>
            <person name="Seaver E.C."/>
            <person name="Weisblat D.A."/>
            <person name="Putnam N.H."/>
            <person name="Grigoriev I.V."/>
            <person name="Rokhsar D.S."/>
        </authorList>
    </citation>
    <scope>NUCLEOTIDE SEQUENCE</scope>
    <source>
        <strain evidence="3">I ESC-2004</strain>
    </source>
</reference>
<dbReference type="Proteomes" id="UP000014760">
    <property type="component" value="Unassembled WGS sequence"/>
</dbReference>
<evidence type="ECO:0000313" key="3">
    <source>
        <dbReference type="Proteomes" id="UP000014760"/>
    </source>
</evidence>
<reference evidence="1 3" key="2">
    <citation type="journal article" date="2013" name="Nature">
        <title>Insights into bilaterian evolution from three spiralian genomes.</title>
        <authorList>
            <person name="Simakov O."/>
            <person name="Marletaz F."/>
            <person name="Cho S.J."/>
            <person name="Edsinger-Gonzales E."/>
            <person name="Havlak P."/>
            <person name="Hellsten U."/>
            <person name="Kuo D.H."/>
            <person name="Larsson T."/>
            <person name="Lv J."/>
            <person name="Arendt D."/>
            <person name="Savage R."/>
            <person name="Osoegawa K."/>
            <person name="de Jong P."/>
            <person name="Grimwood J."/>
            <person name="Chapman J.A."/>
            <person name="Shapiro H."/>
            <person name="Aerts A."/>
            <person name="Otillar R.P."/>
            <person name="Terry A.Y."/>
            <person name="Boore J.L."/>
            <person name="Grigoriev I.V."/>
            <person name="Lindberg D.R."/>
            <person name="Seaver E.C."/>
            <person name="Weisblat D.A."/>
            <person name="Putnam N.H."/>
            <person name="Rokhsar D.S."/>
        </authorList>
    </citation>
    <scope>NUCLEOTIDE SEQUENCE</scope>
    <source>
        <strain evidence="1 3">I ESC-2004</strain>
    </source>
</reference>
<evidence type="ECO:0000313" key="2">
    <source>
        <dbReference type="EnsemblMetazoa" id="CapteP188515"/>
    </source>
</evidence>
<dbReference type="HOGENOM" id="CLU_2127202_0_0_1"/>
<dbReference type="EnsemblMetazoa" id="CapteT188515">
    <property type="protein sequence ID" value="CapteP188515"/>
    <property type="gene ID" value="CapteG188515"/>
</dbReference>
<dbReference type="AlphaFoldDB" id="R7TY57"/>
<proteinExistence type="predicted"/>
<organism evidence="1">
    <name type="scientific">Capitella teleta</name>
    <name type="common">Polychaete worm</name>
    <dbReference type="NCBI Taxonomy" id="283909"/>
    <lineage>
        <taxon>Eukaryota</taxon>
        <taxon>Metazoa</taxon>
        <taxon>Spiralia</taxon>
        <taxon>Lophotrochozoa</taxon>
        <taxon>Annelida</taxon>
        <taxon>Polychaeta</taxon>
        <taxon>Sedentaria</taxon>
        <taxon>Scolecida</taxon>
        <taxon>Capitellidae</taxon>
        <taxon>Capitella</taxon>
    </lineage>
</organism>
<keyword evidence="3" id="KW-1185">Reference proteome</keyword>
<evidence type="ECO:0000313" key="1">
    <source>
        <dbReference type="EMBL" id="ELT95895.1"/>
    </source>
</evidence>
<protein>
    <submittedName>
        <fullName evidence="1 2">Uncharacterized protein</fullName>
    </submittedName>
</protein>
<dbReference type="EMBL" id="KB308968">
    <property type="protein sequence ID" value="ELT95895.1"/>
    <property type="molecule type" value="Genomic_DNA"/>
</dbReference>
<dbReference type="OrthoDB" id="6161934at2759"/>
<gene>
    <name evidence="1" type="ORF">CAPTEDRAFT_188515</name>
</gene>
<accession>R7TY57</accession>
<feature type="non-terminal residue" evidence="1">
    <location>
        <position position="1"/>
    </location>
</feature>
<reference evidence="2" key="3">
    <citation type="submission" date="2015-06" db="UniProtKB">
        <authorList>
            <consortium name="EnsemblMetazoa"/>
        </authorList>
    </citation>
    <scope>IDENTIFICATION</scope>
</reference>
<dbReference type="EMBL" id="AMQN01028329">
    <property type="status" value="NOT_ANNOTATED_CDS"/>
    <property type="molecule type" value="Genomic_DNA"/>
</dbReference>
<name>R7TY57_CAPTE</name>
<sequence>FESSPGLVKVHEGEDADLIWTTTEDITPADLYLEFYHTVVVSYNVLLEAMFGSIFTINECHNRCVLLIGTHETGIRIPSITTADARSKYIIFLLGAGQNEDAAIYLYRELHPLL</sequence>